<dbReference type="HOGENOM" id="CLU_1968681_0_0_6"/>
<dbReference type="STRING" id="1301098.PKB_4979"/>
<keyword evidence="1" id="KW-1133">Transmembrane helix</keyword>
<accession>A0A024HP29</accession>
<feature type="transmembrane region" description="Helical" evidence="1">
    <location>
        <begin position="18"/>
        <end position="40"/>
    </location>
</feature>
<feature type="transmembrane region" description="Helical" evidence="1">
    <location>
        <begin position="117"/>
        <end position="134"/>
    </location>
</feature>
<keyword evidence="1" id="KW-0812">Transmembrane</keyword>
<proteinExistence type="predicted"/>
<reference evidence="2 3" key="1">
    <citation type="submission" date="2013-03" db="EMBL/GenBank/DDBJ databases">
        <authorList>
            <person name="Linke B."/>
        </authorList>
    </citation>
    <scope>NUCLEOTIDE SEQUENCE [LARGE SCALE GENOMIC DNA]</scope>
    <source>
        <strain evidence="2 3">B13</strain>
    </source>
</reference>
<sequence>MKSVTPDPRPYKAAAASWLLAQTFWVGGLWLLRFVVLPALEKVGLAPLLVQSVADALTPLLVGFAGFCALLQVVLLVAAHGFASLWREMRGQLLLTVLVMVVSYLVVDRIAPDAQRWLLFNYLVLALCGVLLVLQPVPGRDAVR</sequence>
<feature type="transmembrane region" description="Helical" evidence="1">
    <location>
        <begin position="93"/>
        <end position="111"/>
    </location>
</feature>
<dbReference type="KEGG" id="pkc:PKB_4979"/>
<protein>
    <submittedName>
        <fullName evidence="2">Conserved hypothetical membrane protein</fullName>
    </submittedName>
</protein>
<organism evidence="2 3">
    <name type="scientific">Pseudomonas knackmussii (strain DSM 6978 / CCUG 54928 / LMG 23759 / B13)</name>
    <dbReference type="NCBI Taxonomy" id="1301098"/>
    <lineage>
        <taxon>Bacteria</taxon>
        <taxon>Pseudomonadati</taxon>
        <taxon>Pseudomonadota</taxon>
        <taxon>Gammaproteobacteria</taxon>
        <taxon>Pseudomonadales</taxon>
        <taxon>Pseudomonadaceae</taxon>
        <taxon>Pseudomonas</taxon>
    </lineage>
</organism>
<evidence type="ECO:0000313" key="2">
    <source>
        <dbReference type="EMBL" id="CDF86292.1"/>
    </source>
</evidence>
<evidence type="ECO:0000313" key="3">
    <source>
        <dbReference type="Proteomes" id="UP000025241"/>
    </source>
</evidence>
<name>A0A024HP29_PSEKB</name>
<keyword evidence="3" id="KW-1185">Reference proteome</keyword>
<keyword evidence="1" id="KW-0472">Membrane</keyword>
<dbReference type="EMBL" id="HG322950">
    <property type="protein sequence ID" value="CDF86292.1"/>
    <property type="molecule type" value="Genomic_DNA"/>
</dbReference>
<gene>
    <name evidence="2" type="ORF">PKB_4979</name>
</gene>
<feature type="transmembrane region" description="Helical" evidence="1">
    <location>
        <begin position="60"/>
        <end position="86"/>
    </location>
</feature>
<dbReference type="Proteomes" id="UP000025241">
    <property type="component" value="Chromosome I"/>
</dbReference>
<dbReference type="PATRIC" id="fig|1301098.3.peg.4961"/>
<dbReference type="AlphaFoldDB" id="A0A024HP29"/>
<reference evidence="2 3" key="2">
    <citation type="submission" date="2014-05" db="EMBL/GenBank/DDBJ databases">
        <title>Genome sequence of the 3-chlorobenzoate degrading bacterium Pseudomonas knackmussii B13 shows multiple evidence for horizontal gene transfer.</title>
        <authorList>
            <person name="Miyazaki R."/>
            <person name="Bertelli C."/>
            <person name="Falquet L."/>
            <person name="Robinson-Rechavi M."/>
            <person name="Gharib W."/>
            <person name="Roy S."/>
            <person name="Van der Meer J.R."/>
        </authorList>
    </citation>
    <scope>NUCLEOTIDE SEQUENCE [LARGE SCALE GENOMIC DNA]</scope>
    <source>
        <strain evidence="2 3">B13</strain>
    </source>
</reference>
<evidence type="ECO:0000256" key="1">
    <source>
        <dbReference type="SAM" id="Phobius"/>
    </source>
</evidence>